<feature type="chain" id="PRO_5028914130" evidence="1">
    <location>
        <begin position="21"/>
        <end position="247"/>
    </location>
</feature>
<dbReference type="EMBL" id="CP060394">
    <property type="protein sequence ID" value="QNI34566.1"/>
    <property type="molecule type" value="Genomic_DNA"/>
</dbReference>
<reference evidence="2 3" key="1">
    <citation type="submission" date="2020-08" db="EMBL/GenBank/DDBJ databases">
        <title>Edaphobacter telluris sp. nov. and Acidobacterium dinghuensis sp. nov., two acidobacteria isolated from forest soil.</title>
        <authorList>
            <person name="Fu J."/>
            <person name="Qiu L."/>
        </authorList>
    </citation>
    <scope>NUCLEOTIDE SEQUENCE [LARGE SCALE GENOMIC DNA]</scope>
    <source>
        <strain evidence="2">4Y35</strain>
    </source>
</reference>
<dbReference type="RefSeq" id="WP_186746829.1">
    <property type="nucleotide sequence ID" value="NZ_CP060394.1"/>
</dbReference>
<dbReference type="KEGG" id="adin:H7849_12100"/>
<keyword evidence="1" id="KW-0732">Signal</keyword>
<dbReference type="AlphaFoldDB" id="A0A7G8BPU6"/>
<feature type="signal peptide" evidence="1">
    <location>
        <begin position="1"/>
        <end position="20"/>
    </location>
</feature>
<accession>A0A7G8BPU6</accession>
<evidence type="ECO:0000313" key="2">
    <source>
        <dbReference type="EMBL" id="QNI34566.1"/>
    </source>
</evidence>
<keyword evidence="3" id="KW-1185">Reference proteome</keyword>
<dbReference type="SUPFAM" id="SSF48452">
    <property type="entry name" value="TPR-like"/>
    <property type="match status" value="1"/>
</dbReference>
<protein>
    <submittedName>
        <fullName evidence="2">Uncharacterized protein</fullName>
    </submittedName>
</protein>
<name>A0A7G8BPU6_9BACT</name>
<dbReference type="Proteomes" id="UP000515312">
    <property type="component" value="Chromosome"/>
</dbReference>
<gene>
    <name evidence="2" type="ORF">H7849_12100</name>
</gene>
<dbReference type="InterPro" id="IPR011990">
    <property type="entry name" value="TPR-like_helical_dom_sf"/>
</dbReference>
<evidence type="ECO:0000313" key="3">
    <source>
        <dbReference type="Proteomes" id="UP000515312"/>
    </source>
</evidence>
<proteinExistence type="predicted"/>
<organism evidence="2 3">
    <name type="scientific">Alloacidobacterium dinghuense</name>
    <dbReference type="NCBI Taxonomy" id="2763107"/>
    <lineage>
        <taxon>Bacteria</taxon>
        <taxon>Pseudomonadati</taxon>
        <taxon>Acidobacteriota</taxon>
        <taxon>Terriglobia</taxon>
        <taxon>Terriglobales</taxon>
        <taxon>Acidobacteriaceae</taxon>
        <taxon>Alloacidobacterium</taxon>
    </lineage>
</organism>
<sequence length="247" mass="27873">MKWYGIALAAISLYTVAARAQVTDQQGIDQLKNHQPQQALATFQQLLQANPNDVAINLYAADAALQLYQGQAAVQYAEKARQLDPNNWKVHTTLVVAYAIAGRTADRDAEREVLHKLHADPKAPDAMQSNGFLVDMFPVKQYRIEAIEFFQPLGKFHIYYRFIIRNQQGKRVWTISVESNDFDEKSWEQAHAQQAADGERQFQMVGESGNKHVDHRMYSGKPSYDSAKAQLLQIINAQTAPFPGETP</sequence>
<evidence type="ECO:0000256" key="1">
    <source>
        <dbReference type="SAM" id="SignalP"/>
    </source>
</evidence>
<dbReference type="Gene3D" id="1.25.40.10">
    <property type="entry name" value="Tetratricopeptide repeat domain"/>
    <property type="match status" value="1"/>
</dbReference>